<dbReference type="EMBL" id="VSSQ01090044">
    <property type="protein sequence ID" value="MPN36098.1"/>
    <property type="molecule type" value="Genomic_DNA"/>
</dbReference>
<comment type="caution">
    <text evidence="1">The sequence shown here is derived from an EMBL/GenBank/DDBJ whole genome shotgun (WGS) entry which is preliminary data.</text>
</comment>
<sequence>MDMGTACLQKPLCHFKRSDPVIRDRRKISFGQADDSAAEEVYRWEKYHSQSPFVLGA</sequence>
<gene>
    <name evidence="1" type="ORF">SDC9_183603</name>
</gene>
<reference evidence="1" key="1">
    <citation type="submission" date="2019-08" db="EMBL/GenBank/DDBJ databases">
        <authorList>
            <person name="Kucharzyk K."/>
            <person name="Murdoch R.W."/>
            <person name="Higgins S."/>
            <person name="Loffler F."/>
        </authorList>
    </citation>
    <scope>NUCLEOTIDE SEQUENCE</scope>
</reference>
<protein>
    <submittedName>
        <fullName evidence="1">Uncharacterized protein</fullName>
    </submittedName>
</protein>
<evidence type="ECO:0000313" key="1">
    <source>
        <dbReference type="EMBL" id="MPN36098.1"/>
    </source>
</evidence>
<organism evidence="1">
    <name type="scientific">bioreactor metagenome</name>
    <dbReference type="NCBI Taxonomy" id="1076179"/>
    <lineage>
        <taxon>unclassified sequences</taxon>
        <taxon>metagenomes</taxon>
        <taxon>ecological metagenomes</taxon>
    </lineage>
</organism>
<accession>A0A645HAP5</accession>
<proteinExistence type="predicted"/>
<dbReference type="AlphaFoldDB" id="A0A645HAP5"/>
<name>A0A645HAP5_9ZZZZ</name>